<dbReference type="Gene3D" id="3.40.50.720">
    <property type="entry name" value="NAD(P)-binding Rossmann-like Domain"/>
    <property type="match status" value="1"/>
</dbReference>
<dbReference type="Proteomes" id="UP001597417">
    <property type="component" value="Unassembled WGS sequence"/>
</dbReference>
<evidence type="ECO:0000313" key="4">
    <source>
        <dbReference type="Proteomes" id="UP001597417"/>
    </source>
</evidence>
<dbReference type="RefSeq" id="WP_378267476.1">
    <property type="nucleotide sequence ID" value="NZ_JBHUKR010000011.1"/>
</dbReference>
<sequence>MSSFVVVGGAGRTGRLITERLTSDGHRAVVAGRTAEGDSAVKFDLARAPDAAVFAGADGIVIVVEPPKDSAAAEAVMHRGVAELAAIAAREDIPVVLVSQIYLTRSARHPDMAERIEARARGEKALRESGAQYTIVRPSWLHNLPTDGVRVEQGDTGDGRISREAVADAVVAALFDPSASGKTFELYDDADSGKPDWPTLFASLAPDPEP</sequence>
<name>A0ABW5G184_9PSEU</name>
<dbReference type="PANTHER" id="PTHR15020:SF50">
    <property type="entry name" value="UPF0659 PROTEIN YMR090W"/>
    <property type="match status" value="1"/>
</dbReference>
<protein>
    <submittedName>
        <fullName evidence="3">NAD(P)H-binding protein</fullName>
    </submittedName>
</protein>
<evidence type="ECO:0000313" key="3">
    <source>
        <dbReference type="EMBL" id="MFD2419492.1"/>
    </source>
</evidence>
<dbReference type="InterPro" id="IPR016040">
    <property type="entry name" value="NAD(P)-bd_dom"/>
</dbReference>
<dbReference type="EMBL" id="JBHUKR010000011">
    <property type="protein sequence ID" value="MFD2419492.1"/>
    <property type="molecule type" value="Genomic_DNA"/>
</dbReference>
<comment type="caution">
    <text evidence="3">The sequence shown here is derived from an EMBL/GenBank/DDBJ whole genome shotgun (WGS) entry which is preliminary data.</text>
</comment>
<dbReference type="Pfam" id="PF13460">
    <property type="entry name" value="NAD_binding_10"/>
    <property type="match status" value="1"/>
</dbReference>
<evidence type="ECO:0000256" key="1">
    <source>
        <dbReference type="SAM" id="MobiDB-lite"/>
    </source>
</evidence>
<accession>A0ABW5G184</accession>
<keyword evidence="4" id="KW-1185">Reference proteome</keyword>
<proteinExistence type="predicted"/>
<dbReference type="PANTHER" id="PTHR15020">
    <property type="entry name" value="FLAVIN REDUCTASE-RELATED"/>
    <property type="match status" value="1"/>
</dbReference>
<feature type="region of interest" description="Disordered" evidence="1">
    <location>
        <begin position="190"/>
        <end position="210"/>
    </location>
</feature>
<feature type="domain" description="NAD(P)-binding" evidence="2">
    <location>
        <begin position="8"/>
        <end position="177"/>
    </location>
</feature>
<organism evidence="3 4">
    <name type="scientific">Amycolatopsis pigmentata</name>
    <dbReference type="NCBI Taxonomy" id="450801"/>
    <lineage>
        <taxon>Bacteria</taxon>
        <taxon>Bacillati</taxon>
        <taxon>Actinomycetota</taxon>
        <taxon>Actinomycetes</taxon>
        <taxon>Pseudonocardiales</taxon>
        <taxon>Pseudonocardiaceae</taxon>
        <taxon>Amycolatopsis</taxon>
    </lineage>
</organism>
<evidence type="ECO:0000259" key="2">
    <source>
        <dbReference type="Pfam" id="PF13460"/>
    </source>
</evidence>
<dbReference type="InterPro" id="IPR036291">
    <property type="entry name" value="NAD(P)-bd_dom_sf"/>
</dbReference>
<dbReference type="SUPFAM" id="SSF51735">
    <property type="entry name" value="NAD(P)-binding Rossmann-fold domains"/>
    <property type="match status" value="1"/>
</dbReference>
<reference evidence="4" key="1">
    <citation type="journal article" date="2019" name="Int. J. Syst. Evol. Microbiol.">
        <title>The Global Catalogue of Microorganisms (GCM) 10K type strain sequencing project: providing services to taxonomists for standard genome sequencing and annotation.</title>
        <authorList>
            <consortium name="The Broad Institute Genomics Platform"/>
            <consortium name="The Broad Institute Genome Sequencing Center for Infectious Disease"/>
            <person name="Wu L."/>
            <person name="Ma J."/>
        </authorList>
    </citation>
    <scope>NUCLEOTIDE SEQUENCE [LARGE SCALE GENOMIC DNA]</scope>
    <source>
        <strain evidence="4">CGMCC 4.7645</strain>
    </source>
</reference>
<gene>
    <name evidence="3" type="ORF">ACFSXZ_24490</name>
</gene>